<protein>
    <recommendedName>
        <fullName evidence="4 10">4-alpha-glucanotransferase</fullName>
        <ecNumber evidence="3 10">2.4.1.25</ecNumber>
    </recommendedName>
    <alternativeName>
        <fullName evidence="8 10">Amylomaltase</fullName>
    </alternativeName>
    <alternativeName>
        <fullName evidence="9 10">Disproportionating enzyme</fullName>
    </alternativeName>
</protein>
<keyword evidence="6 10" id="KW-0808">Transferase</keyword>
<evidence type="ECO:0000256" key="8">
    <source>
        <dbReference type="ARBA" id="ARBA00031423"/>
    </source>
</evidence>
<dbReference type="AlphaFoldDB" id="A0A1H9W5P0"/>
<evidence type="ECO:0000256" key="9">
    <source>
        <dbReference type="ARBA" id="ARBA00031501"/>
    </source>
</evidence>
<dbReference type="EC" id="2.4.1.25" evidence="3 10"/>
<comment type="catalytic activity">
    <reaction evidence="1 10">
        <text>Transfers a segment of a (1-&gt;4)-alpha-D-glucan to a new position in an acceptor, which may be glucose or a (1-&gt;4)-alpha-D-glucan.</text>
        <dbReference type="EC" id="2.4.1.25"/>
    </reaction>
</comment>
<dbReference type="EMBL" id="FOGQ01000017">
    <property type="protein sequence ID" value="SES29276.1"/>
    <property type="molecule type" value="Genomic_DNA"/>
</dbReference>
<dbReference type="GO" id="GO:0004134">
    <property type="term" value="F:4-alpha-glucanotransferase activity"/>
    <property type="evidence" value="ECO:0007669"/>
    <property type="project" value="UniProtKB-EC"/>
</dbReference>
<feature type="domain" description="MalQ N-terminal beta-sandwich" evidence="11">
    <location>
        <begin position="74"/>
        <end position="164"/>
    </location>
</feature>
<evidence type="ECO:0000256" key="10">
    <source>
        <dbReference type="RuleBase" id="RU361207"/>
    </source>
</evidence>
<evidence type="ECO:0000313" key="13">
    <source>
        <dbReference type="Proteomes" id="UP000198929"/>
    </source>
</evidence>
<reference evidence="13" key="1">
    <citation type="submission" date="2016-10" db="EMBL/GenBank/DDBJ databases">
        <authorList>
            <person name="Varghese N."/>
            <person name="Submissions S."/>
        </authorList>
    </citation>
    <scope>NUCLEOTIDE SEQUENCE [LARGE SCALE GENOMIC DNA]</scope>
    <source>
        <strain evidence="13">DSM 20524</strain>
    </source>
</reference>
<evidence type="ECO:0000256" key="6">
    <source>
        <dbReference type="ARBA" id="ARBA00022679"/>
    </source>
</evidence>
<sequence>MGRVINVDLLNTLASTYGLSTSYTGSDGNQVIPPAETTVKLLRAIGVSLSDNPSDDELNDALERHRLREASRPLPTSVVAVEGVEKQFNVHVHHGAPAHVWIELEDGSSRDAYQDENWTEPVEVDGVTWGEATFHIPGDLPQGWHKLHLESGEQRHETSLIITPERLSTTDRFVGQPVYGVMAQLYSVRSEKSWGMGDFVDLGHLAEIIAGQGADFLLINPVHAGEPFPPVEDSPYLPTTRRYVNPIYIRVEDVPEFGALDADVTQQIGELAASLRTANRSADFIERNPIYEAKLAALREAFFTEFTKPRVAQFEAFIEEQGQGLKDFAEWCARRELEHGADEHRYTNDDDELVELQRFYMWLQFIADEQLASAQQRALDAGMKIGIMTDLAVGVHPGGADATNLAHVLVQDASVGAPPDNYNHHGQDWSQPPWNPVRLAEAGYTPWRNLLATVLRNSGGIRVDHVLGLFRLFWMPRMESPATGMYMNYDHEAMLGVLALEAERAGAVVVGEDLGTFEPWVQDVLADRGVMGTSVLWFEGSPSQPGPRLQHEYRELALSSVGTHDLPPTAGYLAGAHNDLRAELNLLDVPVEEVDAEDAQWQGEVLDTARQTGVFEGTKLADIEFSERPRGERGDVDDLLVGLNKFIAGTPSALTCTNLVDMVGDRRIQNQPGTNREQYQNWCVPLTDGKGKAVLLEDLEDMELFHRVADASKRP</sequence>
<comment type="similarity">
    <text evidence="2 10">Belongs to the disproportionating enzyme family.</text>
</comment>
<evidence type="ECO:0000256" key="4">
    <source>
        <dbReference type="ARBA" id="ARBA00020295"/>
    </source>
</evidence>
<dbReference type="Pfam" id="PF21226">
    <property type="entry name" value="MalQ_N"/>
    <property type="match status" value="1"/>
</dbReference>
<dbReference type="NCBIfam" id="TIGR00217">
    <property type="entry name" value="malQ"/>
    <property type="match status" value="1"/>
</dbReference>
<gene>
    <name evidence="12" type="ORF">SAMN05661109_02548</name>
</gene>
<dbReference type="Proteomes" id="UP000198929">
    <property type="component" value="Unassembled WGS sequence"/>
</dbReference>
<keyword evidence="7 10" id="KW-0119">Carbohydrate metabolism</keyword>
<evidence type="ECO:0000256" key="1">
    <source>
        <dbReference type="ARBA" id="ARBA00000439"/>
    </source>
</evidence>
<dbReference type="InterPro" id="IPR017853">
    <property type="entry name" value="GH"/>
</dbReference>
<dbReference type="PANTHER" id="PTHR32438">
    <property type="entry name" value="4-ALPHA-GLUCANOTRANSFERASE DPE1, CHLOROPLASTIC/AMYLOPLASTIC"/>
    <property type="match status" value="1"/>
</dbReference>
<evidence type="ECO:0000256" key="7">
    <source>
        <dbReference type="ARBA" id="ARBA00023277"/>
    </source>
</evidence>
<proteinExistence type="inferred from homology"/>
<dbReference type="GO" id="GO:0005975">
    <property type="term" value="P:carbohydrate metabolic process"/>
    <property type="evidence" value="ECO:0007669"/>
    <property type="project" value="InterPro"/>
</dbReference>
<evidence type="ECO:0000259" key="11">
    <source>
        <dbReference type="Pfam" id="PF21226"/>
    </source>
</evidence>
<name>A0A1H9W5P0_9CORY</name>
<dbReference type="InterPro" id="IPR048458">
    <property type="entry name" value="MalQ_N"/>
</dbReference>
<dbReference type="InterPro" id="IPR003385">
    <property type="entry name" value="Glyco_hydro_77"/>
</dbReference>
<evidence type="ECO:0000256" key="2">
    <source>
        <dbReference type="ARBA" id="ARBA00005684"/>
    </source>
</evidence>
<dbReference type="STRING" id="1121357.SAMN05661109_02548"/>
<dbReference type="Pfam" id="PF02446">
    <property type="entry name" value="Glyco_hydro_77"/>
    <property type="match status" value="1"/>
</dbReference>
<evidence type="ECO:0000256" key="3">
    <source>
        <dbReference type="ARBA" id="ARBA00012560"/>
    </source>
</evidence>
<dbReference type="Gene3D" id="3.20.20.80">
    <property type="entry name" value="Glycosidases"/>
    <property type="match status" value="1"/>
</dbReference>
<dbReference type="PANTHER" id="PTHR32438:SF5">
    <property type="entry name" value="4-ALPHA-GLUCANOTRANSFERASE DPE1, CHLOROPLASTIC_AMYLOPLASTIC"/>
    <property type="match status" value="1"/>
</dbReference>
<evidence type="ECO:0000313" key="12">
    <source>
        <dbReference type="EMBL" id="SES29276.1"/>
    </source>
</evidence>
<organism evidence="12 13">
    <name type="scientific">Corynebacterium cystitidis DSM 20524</name>
    <dbReference type="NCBI Taxonomy" id="1121357"/>
    <lineage>
        <taxon>Bacteria</taxon>
        <taxon>Bacillati</taxon>
        <taxon>Actinomycetota</taxon>
        <taxon>Actinomycetes</taxon>
        <taxon>Mycobacteriales</taxon>
        <taxon>Corynebacteriaceae</taxon>
        <taxon>Corynebacterium</taxon>
    </lineage>
</organism>
<dbReference type="SUPFAM" id="SSF51445">
    <property type="entry name" value="(Trans)glycosidases"/>
    <property type="match status" value="1"/>
</dbReference>
<evidence type="ECO:0000256" key="5">
    <source>
        <dbReference type="ARBA" id="ARBA00022676"/>
    </source>
</evidence>
<keyword evidence="5 10" id="KW-0328">Glycosyltransferase</keyword>
<keyword evidence="13" id="KW-1185">Reference proteome</keyword>
<accession>A0A1H9W5P0</accession>